<evidence type="ECO:0008006" key="4">
    <source>
        <dbReference type="Google" id="ProtNLM"/>
    </source>
</evidence>
<dbReference type="Proteomes" id="UP000292564">
    <property type="component" value="Unassembled WGS sequence"/>
</dbReference>
<dbReference type="RefSeq" id="WP_242624791.1">
    <property type="nucleotide sequence ID" value="NZ_SHKY01000001.1"/>
</dbReference>
<accession>A0A4Q7ZI59</accession>
<evidence type="ECO:0000313" key="2">
    <source>
        <dbReference type="EMBL" id="RZU50134.1"/>
    </source>
</evidence>
<evidence type="ECO:0000256" key="1">
    <source>
        <dbReference type="SAM" id="MobiDB-lite"/>
    </source>
</evidence>
<dbReference type="EMBL" id="SHKY01000001">
    <property type="protein sequence ID" value="RZU50134.1"/>
    <property type="molecule type" value="Genomic_DNA"/>
</dbReference>
<comment type="caution">
    <text evidence="2">The sequence shown here is derived from an EMBL/GenBank/DDBJ whole genome shotgun (WGS) entry which is preliminary data.</text>
</comment>
<name>A0A4Q7ZI59_9ACTN</name>
<sequence>MQHRHGRAGTEALVKPSIHPPAPRCEHLPGRPGWDCLACGRPWPCDPAREALAAEYAGHSPSLAVYLSAQHGQALEDLVAQTGEMPRDLHERFLGWVRAAVPQQRQRPATGMV</sequence>
<protein>
    <recommendedName>
        <fullName evidence="4">Flavin reductase</fullName>
    </recommendedName>
</protein>
<feature type="region of interest" description="Disordered" evidence="1">
    <location>
        <begin position="1"/>
        <end position="22"/>
    </location>
</feature>
<reference evidence="2 3" key="1">
    <citation type="submission" date="2019-02" db="EMBL/GenBank/DDBJ databases">
        <title>Sequencing the genomes of 1000 actinobacteria strains.</title>
        <authorList>
            <person name="Klenk H.-P."/>
        </authorList>
    </citation>
    <scope>NUCLEOTIDE SEQUENCE [LARGE SCALE GENOMIC DNA]</scope>
    <source>
        <strain evidence="2 3">DSM 45162</strain>
    </source>
</reference>
<dbReference type="AlphaFoldDB" id="A0A4Q7ZI59"/>
<evidence type="ECO:0000313" key="3">
    <source>
        <dbReference type="Proteomes" id="UP000292564"/>
    </source>
</evidence>
<gene>
    <name evidence="2" type="ORF">EV385_1899</name>
</gene>
<organism evidence="2 3">
    <name type="scientific">Krasilnikovia cinnamomea</name>
    <dbReference type="NCBI Taxonomy" id="349313"/>
    <lineage>
        <taxon>Bacteria</taxon>
        <taxon>Bacillati</taxon>
        <taxon>Actinomycetota</taxon>
        <taxon>Actinomycetes</taxon>
        <taxon>Micromonosporales</taxon>
        <taxon>Micromonosporaceae</taxon>
        <taxon>Krasilnikovia</taxon>
    </lineage>
</organism>
<keyword evidence="3" id="KW-1185">Reference proteome</keyword>
<proteinExistence type="predicted"/>